<dbReference type="PANTHER" id="PTHR11991:SF0">
    <property type="entry name" value="TRANSLATIONALLY-CONTROLLED TUMOR PROTEIN"/>
    <property type="match status" value="1"/>
</dbReference>
<evidence type="ECO:0000256" key="3">
    <source>
        <dbReference type="ARBA" id="ARBA00047116"/>
    </source>
</evidence>
<dbReference type="GeneTree" id="ENSGT00390000006051"/>
<dbReference type="PROSITE" id="PS51797">
    <property type="entry name" value="TCTP_3"/>
    <property type="match status" value="1"/>
</dbReference>
<dbReference type="Ensembl" id="ENSVURT00010034790.1">
    <property type="protein sequence ID" value="ENSVURP00010030558.1"/>
    <property type="gene ID" value="ENSVURG00010023368.1"/>
</dbReference>
<evidence type="ECO:0000313" key="7">
    <source>
        <dbReference type="Proteomes" id="UP000314987"/>
    </source>
</evidence>
<comment type="subunit">
    <text evidence="3">Homodimer. Interacts with STEAP3. Interacts with TSC22D1; interaction results in the destabilization of TSC22D1 protein.</text>
</comment>
<dbReference type="PRINTS" id="PR01653">
    <property type="entry name" value="TCTPROTEIN"/>
</dbReference>
<evidence type="ECO:0000256" key="2">
    <source>
        <dbReference type="ARBA" id="ARBA00046053"/>
    </source>
</evidence>
<sequence length="172" mass="19901">MIFYRDLINHDEMFSDIYKIREIMNWLFLEVEGRIVSRTEGTIDDSLIGRNASVEGPEGEGTGATVITRADIVISRHLQEASFTKESYEKYIKDYPKSIKCRPEEHKSDRVKPFMMGAAEQIKHILADFKNYHLFIGENMNPDGMVAFLDFRDNGVTPYTIFFKDGLEMEKS</sequence>
<dbReference type="OMA" id="AYNKCIK"/>
<dbReference type="InterPro" id="IPR011323">
    <property type="entry name" value="Mss4/transl-control_tumour"/>
</dbReference>
<dbReference type="Gene3D" id="2.170.150.10">
    <property type="entry name" value="Metal Binding Protein, Guanine Nucleotide Exchange Factor, Chain A"/>
    <property type="match status" value="1"/>
</dbReference>
<keyword evidence="7" id="KW-1185">Reference proteome</keyword>
<dbReference type="InterPro" id="IPR018103">
    <property type="entry name" value="Translation_control_tumour_CS"/>
</dbReference>
<evidence type="ECO:0000256" key="4">
    <source>
        <dbReference type="PROSITE-ProRule" id="PRU01133"/>
    </source>
</evidence>
<comment type="function">
    <text evidence="2">Involved in calcium binding and microtubule stabilization. Acts as a negative regulator of TSC22D1-mediated apoptosis, via interaction with and destabilization of TSC22D1 protein.</text>
</comment>
<accession>A0A4X2M2R8</accession>
<evidence type="ECO:0000313" key="6">
    <source>
        <dbReference type="Ensembl" id="ENSVURP00010030558.1"/>
    </source>
</evidence>
<dbReference type="InterPro" id="IPR018105">
    <property type="entry name" value="Translational_control_tumour_p"/>
</dbReference>
<reference evidence="7" key="1">
    <citation type="submission" date="2018-12" db="EMBL/GenBank/DDBJ databases">
        <authorList>
            <person name="Yazar S."/>
        </authorList>
    </citation>
    <scope>NUCLEOTIDE SEQUENCE [LARGE SCALE GENOMIC DNA]</scope>
</reference>
<dbReference type="GO" id="GO:0005509">
    <property type="term" value="F:calcium ion binding"/>
    <property type="evidence" value="ECO:0007669"/>
    <property type="project" value="TreeGrafter"/>
</dbReference>
<dbReference type="InterPro" id="IPR034737">
    <property type="entry name" value="TCTP"/>
</dbReference>
<dbReference type="PANTHER" id="PTHR11991">
    <property type="entry name" value="TRANSLATIONALLY CONTROLLED TUMOR PROTEIN-RELATED"/>
    <property type="match status" value="1"/>
</dbReference>
<dbReference type="PROSITE" id="PS01003">
    <property type="entry name" value="TCTP_2"/>
    <property type="match status" value="1"/>
</dbReference>
<evidence type="ECO:0000256" key="1">
    <source>
        <dbReference type="ARBA" id="ARBA00040832"/>
    </source>
</evidence>
<comment type="similarity">
    <text evidence="4">Belongs to the TCTP family.</text>
</comment>
<dbReference type="STRING" id="29139.ENSVURP00010030558"/>
<reference evidence="6" key="2">
    <citation type="submission" date="2025-08" db="UniProtKB">
        <authorList>
            <consortium name="Ensembl"/>
        </authorList>
    </citation>
    <scope>IDENTIFICATION</scope>
</reference>
<reference evidence="6" key="3">
    <citation type="submission" date="2025-09" db="UniProtKB">
        <authorList>
            <consortium name="Ensembl"/>
        </authorList>
    </citation>
    <scope>IDENTIFICATION</scope>
</reference>
<evidence type="ECO:0000259" key="5">
    <source>
        <dbReference type="PROSITE" id="PS51797"/>
    </source>
</evidence>
<dbReference type="GO" id="GO:0005737">
    <property type="term" value="C:cytoplasm"/>
    <property type="evidence" value="ECO:0007669"/>
    <property type="project" value="TreeGrafter"/>
</dbReference>
<dbReference type="InterPro" id="IPR011057">
    <property type="entry name" value="Mss4-like_sf"/>
</dbReference>
<name>A0A4X2M2R8_VOMUR</name>
<protein>
    <recommendedName>
        <fullName evidence="1">Translationally-controlled tumor protein</fullName>
    </recommendedName>
</protein>
<dbReference type="Proteomes" id="UP000314987">
    <property type="component" value="Unassembled WGS sequence"/>
</dbReference>
<proteinExistence type="inferred from homology"/>
<dbReference type="SUPFAM" id="SSF51316">
    <property type="entry name" value="Mss4-like"/>
    <property type="match status" value="1"/>
</dbReference>
<feature type="domain" description="TCTP" evidence="5">
    <location>
        <begin position="1"/>
        <end position="172"/>
    </location>
</feature>
<organism evidence="6 7">
    <name type="scientific">Vombatus ursinus</name>
    <name type="common">Common wombat</name>
    <dbReference type="NCBI Taxonomy" id="29139"/>
    <lineage>
        <taxon>Eukaryota</taxon>
        <taxon>Metazoa</taxon>
        <taxon>Chordata</taxon>
        <taxon>Craniata</taxon>
        <taxon>Vertebrata</taxon>
        <taxon>Euteleostomi</taxon>
        <taxon>Mammalia</taxon>
        <taxon>Metatheria</taxon>
        <taxon>Diprotodontia</taxon>
        <taxon>Vombatidae</taxon>
        <taxon>Vombatus</taxon>
    </lineage>
</organism>
<dbReference type="Pfam" id="PF00838">
    <property type="entry name" value="TCTP"/>
    <property type="match status" value="1"/>
</dbReference>
<dbReference type="AlphaFoldDB" id="A0A4X2M2R8"/>
<dbReference type="FunFam" id="2.170.150.10:FF:000001">
    <property type="entry name" value="Tumor protein, translationally-controlled 1"/>
    <property type="match status" value="1"/>
</dbReference>